<dbReference type="RefSeq" id="WP_281928969.1">
    <property type="nucleotide sequence ID" value="NZ_AP027142.1"/>
</dbReference>
<feature type="transmembrane region" description="Helical" evidence="5">
    <location>
        <begin position="113"/>
        <end position="139"/>
    </location>
</feature>
<evidence type="ECO:0000256" key="4">
    <source>
        <dbReference type="ARBA" id="ARBA00023136"/>
    </source>
</evidence>
<evidence type="ECO:0000256" key="2">
    <source>
        <dbReference type="ARBA" id="ARBA00022692"/>
    </source>
</evidence>
<keyword evidence="2 5" id="KW-0812">Transmembrane</keyword>
<keyword evidence="4 5" id="KW-0472">Membrane</keyword>
<reference evidence="7 8" key="1">
    <citation type="journal article" date="2023" name="Int. J. Syst. Evol. Microbiol.">
        <title>Methylocystis iwaonis sp. nov., a type II methane-oxidizing bacterium from surface soil of a rice paddy field in Japan, and emended description of the genus Methylocystis (ex Whittenbury et al. 1970) Bowman et al. 1993.</title>
        <authorList>
            <person name="Kaise H."/>
            <person name="Sawadogo J.B."/>
            <person name="Alam M.S."/>
            <person name="Ueno C."/>
            <person name="Dianou D."/>
            <person name="Shinjo R."/>
            <person name="Asakawa S."/>
        </authorList>
    </citation>
    <scope>NUCLEOTIDE SEQUENCE [LARGE SCALE GENOMIC DNA]</scope>
    <source>
        <strain evidence="7 8">SS37A-Re</strain>
    </source>
</reference>
<feature type="transmembrane region" description="Helical" evidence="5">
    <location>
        <begin position="163"/>
        <end position="184"/>
    </location>
</feature>
<evidence type="ECO:0000313" key="7">
    <source>
        <dbReference type="EMBL" id="BDV35523.1"/>
    </source>
</evidence>
<accession>A0ABN6VIM6</accession>
<dbReference type="EMBL" id="AP027142">
    <property type="protein sequence ID" value="BDV35523.1"/>
    <property type="molecule type" value="Genomic_DNA"/>
</dbReference>
<dbReference type="InterPro" id="IPR009915">
    <property type="entry name" value="NnrU_dom"/>
</dbReference>
<gene>
    <name evidence="7" type="ORF">SS37A_30520</name>
</gene>
<dbReference type="Pfam" id="PF07298">
    <property type="entry name" value="NnrU"/>
    <property type="match status" value="1"/>
</dbReference>
<evidence type="ECO:0000259" key="6">
    <source>
        <dbReference type="Pfam" id="PF07298"/>
    </source>
</evidence>
<keyword evidence="3 5" id="KW-1133">Transmembrane helix</keyword>
<evidence type="ECO:0000313" key="8">
    <source>
        <dbReference type="Proteomes" id="UP001317629"/>
    </source>
</evidence>
<feature type="transmembrane region" description="Helical" evidence="5">
    <location>
        <begin position="38"/>
        <end position="55"/>
    </location>
</feature>
<dbReference type="Proteomes" id="UP001317629">
    <property type="component" value="Chromosome"/>
</dbReference>
<protein>
    <recommendedName>
        <fullName evidence="6">NnrU domain-containing protein</fullName>
    </recommendedName>
</protein>
<evidence type="ECO:0000256" key="5">
    <source>
        <dbReference type="SAM" id="Phobius"/>
    </source>
</evidence>
<feature type="domain" description="NnrU" evidence="6">
    <location>
        <begin position="3"/>
        <end position="187"/>
    </location>
</feature>
<keyword evidence="8" id="KW-1185">Reference proteome</keyword>
<evidence type="ECO:0000256" key="3">
    <source>
        <dbReference type="ARBA" id="ARBA00022989"/>
    </source>
</evidence>
<name>A0ABN6VIM6_9HYPH</name>
<organism evidence="7 8">
    <name type="scientific">Methylocystis iwaonis</name>
    <dbReference type="NCBI Taxonomy" id="2885079"/>
    <lineage>
        <taxon>Bacteria</taxon>
        <taxon>Pseudomonadati</taxon>
        <taxon>Pseudomonadota</taxon>
        <taxon>Alphaproteobacteria</taxon>
        <taxon>Hyphomicrobiales</taxon>
        <taxon>Methylocystaceae</taxon>
        <taxon>Methylocystis</taxon>
    </lineage>
</organism>
<comment type="subcellular location">
    <subcellularLocation>
        <location evidence="1">Membrane</location>
        <topology evidence="1">Multi-pass membrane protein</topology>
    </subcellularLocation>
</comment>
<proteinExistence type="predicted"/>
<evidence type="ECO:0000256" key="1">
    <source>
        <dbReference type="ARBA" id="ARBA00004141"/>
    </source>
</evidence>
<sequence>MLVLILGIALFIGVHVFSTLRGARGQLVSQYGLQAYKGAYSLVALLGLVLIVWGFSRYRAEGIVQIWDPPSWTRHLAMPLVWIAFVALASRRAPPSRIRGWLRHPTLVALKSWATAHLLVNGDLGGMLLFGSFLGFGVYDRIAVKRRGDLGAPRLDAFTKGDAIALGAGTALYVLFLLLHPYLFGVSVLR</sequence>